<reference evidence="1" key="1">
    <citation type="submission" date="2022-06" db="EMBL/GenBank/DDBJ databases">
        <title>Phylogenomic reconstructions and comparative analyses of Kickxellomycotina fungi.</title>
        <authorList>
            <person name="Reynolds N.K."/>
            <person name="Stajich J.E."/>
            <person name="Barry K."/>
            <person name="Grigoriev I.V."/>
            <person name="Crous P."/>
            <person name="Smith M.E."/>
        </authorList>
    </citation>
    <scope>NUCLEOTIDE SEQUENCE</scope>
    <source>
        <strain evidence="1">RSA 2271</strain>
    </source>
</reference>
<protein>
    <submittedName>
        <fullName evidence="1">Uncharacterized protein</fullName>
    </submittedName>
</protein>
<name>A0ACC1HK69_9FUNG</name>
<evidence type="ECO:0000313" key="1">
    <source>
        <dbReference type="EMBL" id="KAJ1676963.1"/>
    </source>
</evidence>
<evidence type="ECO:0000313" key="2">
    <source>
        <dbReference type="Proteomes" id="UP001145114"/>
    </source>
</evidence>
<comment type="caution">
    <text evidence="1">The sequence shown here is derived from an EMBL/GenBank/DDBJ whole genome shotgun (WGS) entry which is preliminary data.</text>
</comment>
<dbReference type="Proteomes" id="UP001145114">
    <property type="component" value="Unassembled WGS sequence"/>
</dbReference>
<keyword evidence="2" id="KW-1185">Reference proteome</keyword>
<proteinExistence type="predicted"/>
<accession>A0ACC1HK69</accession>
<sequence length="136" mass="15099">MANRIGRGHTPDLFERQASPGAERSLYQGFLYTRPLIVAHDSDGLEDSDSSNKALAVTSRRFVASSVLSRIFRVFYHGNGWKLTLSTVASYIVLPFITGVMAGLGEIMANELFFWMGWSGARVVHVPGRNFKSIFV</sequence>
<gene>
    <name evidence="1" type="ORF">EV182_007164</name>
</gene>
<dbReference type="EMBL" id="JAMZIH010003225">
    <property type="protein sequence ID" value="KAJ1676963.1"/>
    <property type="molecule type" value="Genomic_DNA"/>
</dbReference>
<organism evidence="1 2">
    <name type="scientific">Spiromyces aspiralis</name>
    <dbReference type="NCBI Taxonomy" id="68401"/>
    <lineage>
        <taxon>Eukaryota</taxon>
        <taxon>Fungi</taxon>
        <taxon>Fungi incertae sedis</taxon>
        <taxon>Zoopagomycota</taxon>
        <taxon>Kickxellomycotina</taxon>
        <taxon>Kickxellomycetes</taxon>
        <taxon>Kickxellales</taxon>
        <taxon>Kickxellaceae</taxon>
        <taxon>Spiromyces</taxon>
    </lineage>
</organism>